<keyword evidence="4" id="KW-1185">Reference proteome</keyword>
<dbReference type="InterPro" id="IPR056421">
    <property type="entry name" value="TPR_GEMI5"/>
</dbReference>
<reference evidence="3" key="2">
    <citation type="submission" date="2017-10" db="EMBL/GenBank/DDBJ databases">
        <title>Ladona fulva Genome sequencing and assembly.</title>
        <authorList>
            <person name="Murali S."/>
            <person name="Richards S."/>
            <person name="Bandaranaike D."/>
            <person name="Bellair M."/>
            <person name="Blankenburg K."/>
            <person name="Chao H."/>
            <person name="Dinh H."/>
            <person name="Doddapaneni H."/>
            <person name="Dugan-Rocha S."/>
            <person name="Elkadiri S."/>
            <person name="Gnanaolivu R."/>
            <person name="Hernandez B."/>
            <person name="Skinner E."/>
            <person name="Javaid M."/>
            <person name="Lee S."/>
            <person name="Li M."/>
            <person name="Ming W."/>
            <person name="Munidasa M."/>
            <person name="Muniz J."/>
            <person name="Nguyen L."/>
            <person name="Hughes D."/>
            <person name="Osuji N."/>
            <person name="Pu L.-L."/>
            <person name="Puazo M."/>
            <person name="Qu C."/>
            <person name="Quiroz J."/>
            <person name="Raj R."/>
            <person name="Weissenberger G."/>
            <person name="Xin Y."/>
            <person name="Zou X."/>
            <person name="Han Y."/>
            <person name="Worley K."/>
            <person name="Muzny D."/>
            <person name="Gibbs R."/>
        </authorList>
    </citation>
    <scope>NUCLEOTIDE SEQUENCE</scope>
    <source>
        <strain evidence="3">Sampled in the wild</strain>
    </source>
</reference>
<protein>
    <recommendedName>
        <fullName evidence="2">Gem-associated protein 5 TPR domain-containing protein</fullName>
    </recommendedName>
</protein>
<accession>A0A8K0KHN8</accession>
<organism evidence="3 4">
    <name type="scientific">Ladona fulva</name>
    <name type="common">Scarce chaser dragonfly</name>
    <name type="synonym">Libellula fulva</name>
    <dbReference type="NCBI Taxonomy" id="123851"/>
    <lineage>
        <taxon>Eukaryota</taxon>
        <taxon>Metazoa</taxon>
        <taxon>Ecdysozoa</taxon>
        <taxon>Arthropoda</taxon>
        <taxon>Hexapoda</taxon>
        <taxon>Insecta</taxon>
        <taxon>Pterygota</taxon>
        <taxon>Palaeoptera</taxon>
        <taxon>Odonata</taxon>
        <taxon>Epiprocta</taxon>
        <taxon>Anisoptera</taxon>
        <taxon>Libelluloidea</taxon>
        <taxon>Libellulidae</taxon>
        <taxon>Ladona</taxon>
    </lineage>
</organism>
<dbReference type="EMBL" id="KZ308781">
    <property type="protein sequence ID" value="KAG8234131.1"/>
    <property type="molecule type" value="Genomic_DNA"/>
</dbReference>
<feature type="compositionally biased region" description="Basic and acidic residues" evidence="1">
    <location>
        <begin position="367"/>
        <end position="381"/>
    </location>
</feature>
<comment type="caution">
    <text evidence="3">The sequence shown here is derived from an EMBL/GenBank/DDBJ whole genome shotgun (WGS) entry which is preliminary data.</text>
</comment>
<reference evidence="3" key="1">
    <citation type="submission" date="2013-04" db="EMBL/GenBank/DDBJ databases">
        <authorList>
            <person name="Qu J."/>
            <person name="Murali S.C."/>
            <person name="Bandaranaike D."/>
            <person name="Bellair M."/>
            <person name="Blankenburg K."/>
            <person name="Chao H."/>
            <person name="Dinh H."/>
            <person name="Doddapaneni H."/>
            <person name="Downs B."/>
            <person name="Dugan-Rocha S."/>
            <person name="Elkadiri S."/>
            <person name="Gnanaolivu R.D."/>
            <person name="Hernandez B."/>
            <person name="Javaid M."/>
            <person name="Jayaseelan J.C."/>
            <person name="Lee S."/>
            <person name="Li M."/>
            <person name="Ming W."/>
            <person name="Munidasa M."/>
            <person name="Muniz J."/>
            <person name="Nguyen L."/>
            <person name="Ongeri F."/>
            <person name="Osuji N."/>
            <person name="Pu L.-L."/>
            <person name="Puazo M."/>
            <person name="Qu C."/>
            <person name="Quiroz J."/>
            <person name="Raj R."/>
            <person name="Weissenberger G."/>
            <person name="Xin Y."/>
            <person name="Zou X."/>
            <person name="Han Y."/>
            <person name="Richards S."/>
            <person name="Worley K."/>
            <person name="Muzny D."/>
            <person name="Gibbs R."/>
        </authorList>
    </citation>
    <scope>NUCLEOTIDE SEQUENCE</scope>
    <source>
        <strain evidence="3">Sampled in the wild</strain>
    </source>
</reference>
<name>A0A8K0KHN8_LADFU</name>
<gene>
    <name evidence="3" type="ORF">J437_LFUL007497</name>
</gene>
<feature type="region of interest" description="Disordered" evidence="1">
    <location>
        <begin position="367"/>
        <end position="418"/>
    </location>
</feature>
<evidence type="ECO:0000313" key="3">
    <source>
        <dbReference type="EMBL" id="KAG8234131.1"/>
    </source>
</evidence>
<dbReference type="PANTHER" id="PTHR46362">
    <property type="entry name" value="GEM-ASSOCIATED PROTEIN 5"/>
    <property type="match status" value="1"/>
</dbReference>
<evidence type="ECO:0000313" key="4">
    <source>
        <dbReference type="Proteomes" id="UP000792457"/>
    </source>
</evidence>
<evidence type="ECO:0000256" key="1">
    <source>
        <dbReference type="SAM" id="MobiDB-lite"/>
    </source>
</evidence>
<dbReference type="Gene3D" id="1.25.40.470">
    <property type="match status" value="1"/>
</dbReference>
<dbReference type="OrthoDB" id="7326421at2759"/>
<sequence>MWKGNVAEMVKDAIAKGNLSEWLVSIAPSASHKLWLEACQAYSEQLAKSGKYDRAAAYLLACHKVDEAVELLRGQSLYREALAIARCRLDEEDPTIRKLLMEWGQDLIRKGNYEVAAILTSIKEYLDAAKTLRNRANLPECISLAAKLALKAGEEGKELALIITLQCLRSYLSECNWNAAMDCIKPIEELKPFSIIIELHRKLVEGYRSIHGKNEDLLSHWLSADGEATIGSEATLLQLSSLPFHSITPTDAYIFIATRRSTSEKNLMIGLAEELALAVCAASSGDRVKEWYHILKSMNVCYAQQLLVPKEDIQFSLLHLCFLLSPRDALDPSAACYYKEEVKIHKIEQELAKLKASLKLNSIQVKDSNKKCNKSQDESPGEKSNVNGEITGNECVPESAREGEDGTESEGNRSDEDI</sequence>
<dbReference type="GO" id="GO:0003730">
    <property type="term" value="F:mRNA 3'-UTR binding"/>
    <property type="evidence" value="ECO:0007669"/>
    <property type="project" value="TreeGrafter"/>
</dbReference>
<dbReference type="AlphaFoldDB" id="A0A8K0KHN8"/>
<proteinExistence type="predicted"/>
<dbReference type="GO" id="GO:0005634">
    <property type="term" value="C:nucleus"/>
    <property type="evidence" value="ECO:0007669"/>
    <property type="project" value="TreeGrafter"/>
</dbReference>
<feature type="non-terminal residue" evidence="3">
    <location>
        <position position="418"/>
    </location>
</feature>
<dbReference type="InterPro" id="IPR052640">
    <property type="entry name" value="Gemin-5"/>
</dbReference>
<dbReference type="GO" id="GO:0032797">
    <property type="term" value="C:SMN complex"/>
    <property type="evidence" value="ECO:0007669"/>
    <property type="project" value="TreeGrafter"/>
</dbReference>
<feature type="domain" description="Gem-associated protein 5 TPR" evidence="2">
    <location>
        <begin position="1"/>
        <end position="177"/>
    </location>
</feature>
<dbReference type="PANTHER" id="PTHR46362:SF1">
    <property type="entry name" value="GEM-ASSOCIATED PROTEIN 5"/>
    <property type="match status" value="1"/>
</dbReference>
<dbReference type="GO" id="GO:0000387">
    <property type="term" value="P:spliceosomal snRNP assembly"/>
    <property type="evidence" value="ECO:0007669"/>
    <property type="project" value="TreeGrafter"/>
</dbReference>
<evidence type="ECO:0000259" key="2">
    <source>
        <dbReference type="Pfam" id="PF23774"/>
    </source>
</evidence>
<dbReference type="Proteomes" id="UP000792457">
    <property type="component" value="Unassembled WGS sequence"/>
</dbReference>
<dbReference type="Pfam" id="PF23774">
    <property type="entry name" value="TPR_GEMI5"/>
    <property type="match status" value="1"/>
</dbReference>
<feature type="compositionally biased region" description="Basic and acidic residues" evidence="1">
    <location>
        <begin position="399"/>
        <end position="418"/>
    </location>
</feature>